<evidence type="ECO:0000313" key="2">
    <source>
        <dbReference type="Proteomes" id="UP000837053"/>
    </source>
</evidence>
<dbReference type="Pfam" id="PF13262">
    <property type="entry name" value="DUF4054"/>
    <property type="match status" value="1"/>
</dbReference>
<keyword evidence="2" id="KW-1185">Reference proteome</keyword>
<dbReference type="Proteomes" id="UP000837053">
    <property type="component" value="Chromosome"/>
</dbReference>
<evidence type="ECO:0008006" key="3">
    <source>
        <dbReference type="Google" id="ProtNLM"/>
    </source>
</evidence>
<dbReference type="EMBL" id="OU734268">
    <property type="protein sequence ID" value="CAG9546455.1"/>
    <property type="molecule type" value="Genomic_DNA"/>
</dbReference>
<gene>
    <name evidence="1" type="ORF">SIP_003</name>
</gene>
<evidence type="ECO:0000313" key="1">
    <source>
        <dbReference type="EMBL" id="CAG9546455.1"/>
    </source>
</evidence>
<reference evidence="1 2" key="1">
    <citation type="submission" date="2021-09" db="EMBL/GenBank/DDBJ databases">
        <authorList>
            <person name="Kelly A."/>
        </authorList>
    </citation>
    <scope>NUCLEOTIDE SEQUENCE [LARGE SCALE GENOMIC DNA]</scope>
</reference>
<name>A0AAD1Q8K6_9CAUD</name>
<proteinExistence type="predicted"/>
<organism evidence="1 2">
    <name type="scientific">Escherichia phage vB_Eco_Sip</name>
    <dbReference type="NCBI Taxonomy" id="2831640"/>
    <lineage>
        <taxon>Viruses</taxon>
        <taxon>Duplodnaviria</taxon>
        <taxon>Heunggongvirae</taxon>
        <taxon>Uroviricota</taxon>
        <taxon>Caudoviricetes</taxon>
        <taxon>Drexlerviridae</taxon>
        <taxon>Tempevirinae</taxon>
        <taxon>Warwickvirus</taxon>
        <taxon>Warwickvirus sip</taxon>
    </lineage>
</organism>
<accession>A0AAD1Q8K6</accession>
<protein>
    <recommendedName>
        <fullName evidence="3">Head-tail adaptor</fullName>
    </recommendedName>
</protein>
<dbReference type="InterPro" id="IPR025127">
    <property type="entry name" value="DUF4054"/>
</dbReference>
<sequence length="139" mass="15921">MVDEFYTDAEIMQQIVKLAPPMQQVDPDLIVAWIELAKEFVCKKRFKNSYPKAVALYTLHLMTLDGAMKQEGESVESYSRRVSSFTLTGEFSQTFDRISSDTSGKQIRQTPWGKMYEVLNRKHGGGFGLVTGLRRRCCR</sequence>